<evidence type="ECO:0000313" key="1">
    <source>
        <dbReference type="EMBL" id="XCB23462.1"/>
    </source>
</evidence>
<name>A0AAU7Z3P5_9BACT</name>
<protein>
    <submittedName>
        <fullName evidence="1">Uncharacterized protein</fullName>
    </submittedName>
</protein>
<accession>A0AAU7Z3P5</accession>
<gene>
    <name evidence="1" type="ORF">RBB81_05935</name>
</gene>
<dbReference type="KEGG" id="tgi:RBB81_05935"/>
<reference evidence="1" key="2">
    <citation type="journal article" date="2024" name="Environ. Microbiol.">
        <title>Genome analysis and description of Tunturibacter gen. nov. expands the diversity of Terriglobia in tundra soils.</title>
        <authorList>
            <person name="Messyasz A."/>
            <person name="Mannisto M.K."/>
            <person name="Kerkhof L.J."/>
            <person name="Haggblom M.M."/>
        </authorList>
    </citation>
    <scope>NUCLEOTIDE SEQUENCE</scope>
    <source>
        <strain evidence="1">M8UP39</strain>
    </source>
</reference>
<organism evidence="1">
    <name type="scientific">Tunturiibacter gelidiferens</name>
    <dbReference type="NCBI Taxonomy" id="3069689"/>
    <lineage>
        <taxon>Bacteria</taxon>
        <taxon>Pseudomonadati</taxon>
        <taxon>Acidobacteriota</taxon>
        <taxon>Terriglobia</taxon>
        <taxon>Terriglobales</taxon>
        <taxon>Acidobacteriaceae</taxon>
        <taxon>Tunturiibacter</taxon>
    </lineage>
</organism>
<dbReference type="AlphaFoldDB" id="A0AAU7Z3P5"/>
<reference evidence="1" key="1">
    <citation type="submission" date="2023-08" db="EMBL/GenBank/DDBJ databases">
        <authorList>
            <person name="Messyasz A."/>
            <person name="Mannisto M.K."/>
            <person name="Kerkhof L.J."/>
            <person name="Haggblom M."/>
        </authorList>
    </citation>
    <scope>NUCLEOTIDE SEQUENCE</scope>
    <source>
        <strain evidence="1">M8UP39</strain>
    </source>
</reference>
<dbReference type="EMBL" id="CP132938">
    <property type="protein sequence ID" value="XCB23462.1"/>
    <property type="molecule type" value="Genomic_DNA"/>
</dbReference>
<proteinExistence type="predicted"/>
<sequence>MIAEDVDFCLGGAVDLVVAVGLVLHERCDLFGEEDLADVRGVAGGVGLVCFVAFDADFEVDVIGAAHVEAGEDGAEVDGAVGRGDLNAAEGADGRLI</sequence>
<dbReference type="RefSeq" id="WP_353073054.1">
    <property type="nucleotide sequence ID" value="NZ_CP132938.1"/>
</dbReference>